<dbReference type="PROSITE" id="PS51208">
    <property type="entry name" value="AUTOTRANSPORTER"/>
    <property type="match status" value="1"/>
</dbReference>
<feature type="domain" description="Autotransporter" evidence="2">
    <location>
        <begin position="1153"/>
        <end position="1444"/>
    </location>
</feature>
<evidence type="ECO:0000259" key="2">
    <source>
        <dbReference type="PROSITE" id="PS51208"/>
    </source>
</evidence>
<evidence type="ECO:0000256" key="1">
    <source>
        <dbReference type="SAM" id="MobiDB-lite"/>
    </source>
</evidence>
<accession>A0A3D8IHR6</accession>
<feature type="compositionally biased region" description="Polar residues" evidence="1">
    <location>
        <begin position="887"/>
        <end position="899"/>
    </location>
</feature>
<evidence type="ECO:0000313" key="3">
    <source>
        <dbReference type="EMBL" id="RDU64620.1"/>
    </source>
</evidence>
<dbReference type="OrthoDB" id="5328987at2"/>
<sequence>MFLQSFSIHFSQMAFPRIHLSFGMKQKQRKYPLAIVLAGLLIGGVSYANKEATLEAGGTDSWTVRQEPGWDNITGKNVQDKLHIKNGDGSGSFTFESINLYGHWATGGPVRELLIDTDNTTGTILIKNFENGNQGTTAFQATMKVTGNTRIENLNFTAHMGTTNMTVDTQEYDLGIDNLIATRYAATGYSNINVSGGNVNIGNISIRDVLWVGGFNINVNADKNLVIGSTSFNMNGTYGKESSINLKAGGDISVTNLAGRFSHSVIANAGGAMNIENLYFDINAMSDLAGFLLVPKSKIQLDAGKEINIGNIRGLGHSEVIIKSNEDIRVGNATFDVDACITYECRGVIDLQGKNIYVQNIVGGTANESGVGSFNEFRASGDNFYAGRLNAISLATALNNGYVDLRGITGEIVIDTSEFRNSTFYGDNFHFNHLTISTGSILRSGHGHPNDGAGRQAYTGFDTHIGKSFVNYLSLTIGTSPIDAAALWFKAGGDIMNFNLVDARATSYLNTQSIQETNINILNTTQAGIYLKNAHINTIVSKNGQTFIADPTYISSNALNVNTLLHLKNSSKMGGQMTIDLLSNTTTITQDFSKYLNVGVDSESLKTMSASELQTLLDNNKVNITADNQNTSGTYITTSDGKHYILLPDVKQVDGIVSSDVQHAQNGGSILIEQNPLTQGTLNNYGKILIDNQCDLNDMCIENDTNVFTLKGNLNNYNTLDVGAYGLIDVSQDVNNYGKMIFRLDVGKSGNVEKGSLKVAGAVNFDISPGSSGAFQADVADYNTLANLKLKSENTTNEPTYVFVRADKINYTYTYGNYTTTFSKDSISTEIQDGMTCNNADCQTTTGNNDTQQETQWTTGGKENPWDMDKAQTDSNTGGSVEKPVGGTTNDGTLIQKPSQADKEPNCDTTTQYCGFGGSENATEIERGYDYAQGRLEKSFGLTFMGASIDGKYLSVEKVVTDNLIGVNIIKKDINGFDPNNPETPLCNSQSSTFDCALYMEAGGNNSWINAIKAESKNSYEILKNLFYHENSELIFLVQLDQTLAISRNLAYFLEVGRTLDTAFQHVSSLENKSSTLNTLTLAMDSAKANRLVRMATIHENRDNEAIAFQNYQKNLEQALQVASEMRFASSGDNVDEVWFDTLADLIMRFNKRDEYPNNAWINMLGNLNFSTTGTSQLYGFNAGYDYLARSINTAMGLYIGYGYGIFTGSNNGFISNTSNNLFAGIYTRTFDDNHEYDTTISIASGFVDEQLGSRVGYMALLDLFNQKYTYNLNNLEANFTYGYAFILKKGYVLKPFIGTSYYLSSSTGFNRKTEGVFAVTTDDNFRQAIGFNLGIEGRKYFANQSYVFLLGQVKQDVFIISDNLDSARHSTTSVGTIVSAGGGPQTQMSLDYKGQSYRSSAFITGGGEYSFGKWYLNGSLSVQSALFQKNFSFGLNLGARMIF</sequence>
<proteinExistence type="predicted"/>
<dbReference type="Gene3D" id="2.40.128.130">
    <property type="entry name" value="Autotransporter beta-domain"/>
    <property type="match status" value="1"/>
</dbReference>
<organism evidence="3 4">
    <name type="scientific">Helicobacter didelphidarum</name>
    <dbReference type="NCBI Taxonomy" id="2040648"/>
    <lineage>
        <taxon>Bacteria</taxon>
        <taxon>Pseudomonadati</taxon>
        <taxon>Campylobacterota</taxon>
        <taxon>Epsilonproteobacteria</taxon>
        <taxon>Campylobacterales</taxon>
        <taxon>Helicobacteraceae</taxon>
        <taxon>Helicobacter</taxon>
    </lineage>
</organism>
<dbReference type="Proteomes" id="UP000256379">
    <property type="component" value="Unassembled WGS sequence"/>
</dbReference>
<keyword evidence="4" id="KW-1185">Reference proteome</keyword>
<reference evidence="3 4" key="1">
    <citation type="submission" date="2018-04" db="EMBL/GenBank/DDBJ databases">
        <title>Novel Campyloabacter and Helicobacter Species and Strains.</title>
        <authorList>
            <person name="Mannion A.J."/>
            <person name="Shen Z."/>
            <person name="Fox J.G."/>
        </authorList>
    </citation>
    <scope>NUCLEOTIDE SEQUENCE [LARGE SCALE GENOMIC DNA]</scope>
    <source>
        <strain evidence="3 4">MIT 17-337</strain>
    </source>
</reference>
<dbReference type="EMBL" id="NXLQ01000018">
    <property type="protein sequence ID" value="RDU64620.1"/>
    <property type="molecule type" value="Genomic_DNA"/>
</dbReference>
<name>A0A3D8IHR6_9HELI</name>
<gene>
    <name evidence="3" type="ORF">CQA53_07650</name>
</gene>
<dbReference type="InterPro" id="IPR036709">
    <property type="entry name" value="Autotransporte_beta_dom_sf"/>
</dbReference>
<feature type="compositionally biased region" description="Polar residues" evidence="1">
    <location>
        <begin position="846"/>
        <end position="861"/>
    </location>
</feature>
<comment type="caution">
    <text evidence="3">The sequence shown here is derived from an EMBL/GenBank/DDBJ whole genome shotgun (WGS) entry which is preliminary data.</text>
</comment>
<feature type="region of interest" description="Disordered" evidence="1">
    <location>
        <begin position="846"/>
        <end position="907"/>
    </location>
</feature>
<evidence type="ECO:0000313" key="4">
    <source>
        <dbReference type="Proteomes" id="UP000256379"/>
    </source>
</evidence>
<protein>
    <submittedName>
        <fullName evidence="3">Autotransporter domain-containing protein</fullName>
    </submittedName>
</protein>
<dbReference type="RefSeq" id="WP_115543418.1">
    <property type="nucleotide sequence ID" value="NZ_NXLQ01000018.1"/>
</dbReference>
<dbReference type="SUPFAM" id="SSF103515">
    <property type="entry name" value="Autotransporter"/>
    <property type="match status" value="1"/>
</dbReference>
<dbReference type="InterPro" id="IPR005546">
    <property type="entry name" value="Autotransporte_beta"/>
</dbReference>